<protein>
    <submittedName>
        <fullName evidence="1">Uncharacterized protein</fullName>
    </submittedName>
</protein>
<comment type="caution">
    <text evidence="1">The sequence shown here is derived from an EMBL/GenBank/DDBJ whole genome shotgun (WGS) entry which is preliminary data.</text>
</comment>
<proteinExistence type="predicted"/>
<dbReference type="EMBL" id="VSRR010056447">
    <property type="protein sequence ID" value="MPC81269.1"/>
    <property type="molecule type" value="Genomic_DNA"/>
</dbReference>
<sequence length="27" mass="3071">MFVRVVSCRVQLATSLEYLASSVRVKK</sequence>
<evidence type="ECO:0000313" key="1">
    <source>
        <dbReference type="EMBL" id="MPC81269.1"/>
    </source>
</evidence>
<gene>
    <name evidence="1" type="ORF">E2C01_075876</name>
</gene>
<dbReference type="AlphaFoldDB" id="A0A5B7IHH5"/>
<keyword evidence="2" id="KW-1185">Reference proteome</keyword>
<evidence type="ECO:0000313" key="2">
    <source>
        <dbReference type="Proteomes" id="UP000324222"/>
    </source>
</evidence>
<accession>A0A5B7IHH5</accession>
<name>A0A5B7IHH5_PORTR</name>
<organism evidence="1 2">
    <name type="scientific">Portunus trituberculatus</name>
    <name type="common">Swimming crab</name>
    <name type="synonym">Neptunus trituberculatus</name>
    <dbReference type="NCBI Taxonomy" id="210409"/>
    <lineage>
        <taxon>Eukaryota</taxon>
        <taxon>Metazoa</taxon>
        <taxon>Ecdysozoa</taxon>
        <taxon>Arthropoda</taxon>
        <taxon>Crustacea</taxon>
        <taxon>Multicrustacea</taxon>
        <taxon>Malacostraca</taxon>
        <taxon>Eumalacostraca</taxon>
        <taxon>Eucarida</taxon>
        <taxon>Decapoda</taxon>
        <taxon>Pleocyemata</taxon>
        <taxon>Brachyura</taxon>
        <taxon>Eubrachyura</taxon>
        <taxon>Portunoidea</taxon>
        <taxon>Portunidae</taxon>
        <taxon>Portuninae</taxon>
        <taxon>Portunus</taxon>
    </lineage>
</organism>
<dbReference type="Proteomes" id="UP000324222">
    <property type="component" value="Unassembled WGS sequence"/>
</dbReference>
<reference evidence="1 2" key="1">
    <citation type="submission" date="2019-05" db="EMBL/GenBank/DDBJ databases">
        <title>Another draft genome of Portunus trituberculatus and its Hox gene families provides insights of decapod evolution.</title>
        <authorList>
            <person name="Jeong J.-H."/>
            <person name="Song I."/>
            <person name="Kim S."/>
            <person name="Choi T."/>
            <person name="Kim D."/>
            <person name="Ryu S."/>
            <person name="Kim W."/>
        </authorList>
    </citation>
    <scope>NUCLEOTIDE SEQUENCE [LARGE SCALE GENOMIC DNA]</scope>
    <source>
        <tissue evidence="1">Muscle</tissue>
    </source>
</reference>